<dbReference type="PROSITE" id="PS50292">
    <property type="entry name" value="PEROXIDASE_3"/>
    <property type="match status" value="1"/>
</dbReference>
<keyword evidence="10" id="KW-1185">Reference proteome</keyword>
<comment type="caution">
    <text evidence="9">The sequence shown here is derived from an EMBL/GenBank/DDBJ whole genome shotgun (WGS) entry which is preliminary data.</text>
</comment>
<dbReference type="EMBL" id="JAACJL010000058">
    <property type="protein sequence ID" value="KAF4610857.1"/>
    <property type="molecule type" value="Genomic_DNA"/>
</dbReference>
<dbReference type="InterPro" id="IPR036396">
    <property type="entry name" value="Cyt_P450_sf"/>
</dbReference>
<dbReference type="GO" id="GO:0051213">
    <property type="term" value="F:dioxygenase activity"/>
    <property type="evidence" value="ECO:0007669"/>
    <property type="project" value="UniProtKB-KW"/>
</dbReference>
<dbReference type="PRINTS" id="PR00457">
    <property type="entry name" value="ANPEROXIDASE"/>
</dbReference>
<dbReference type="Gene3D" id="1.10.630.10">
    <property type="entry name" value="Cytochrome P450"/>
    <property type="match status" value="1"/>
</dbReference>
<feature type="binding site" description="axial binding residue" evidence="7">
    <location>
        <position position="387"/>
    </location>
    <ligand>
        <name>heme b</name>
        <dbReference type="ChEBI" id="CHEBI:60344"/>
    </ligand>
    <ligandPart>
        <name>Fe</name>
        <dbReference type="ChEBI" id="CHEBI:18248"/>
    </ligandPart>
</feature>
<dbReference type="InterPro" id="IPR001128">
    <property type="entry name" value="Cyt_P450"/>
</dbReference>
<dbReference type="CDD" id="cd09817">
    <property type="entry name" value="linoleate_diol_synthase_like"/>
    <property type="match status" value="1"/>
</dbReference>
<evidence type="ECO:0000313" key="10">
    <source>
        <dbReference type="Proteomes" id="UP000521872"/>
    </source>
</evidence>
<gene>
    <name evidence="9" type="ORF">D9613_007045</name>
</gene>
<evidence type="ECO:0000256" key="1">
    <source>
        <dbReference type="ARBA" id="ARBA00011881"/>
    </source>
</evidence>
<dbReference type="InterPro" id="IPR034812">
    <property type="entry name" value="Ppo-like_N"/>
</dbReference>
<dbReference type="PANTHER" id="PTHR11903:SF37">
    <property type="entry name" value="PSI-PRODUCING OXYGENASE A"/>
    <property type="match status" value="1"/>
</dbReference>
<evidence type="ECO:0000256" key="7">
    <source>
        <dbReference type="PIRSR" id="PIRSR619791-2"/>
    </source>
</evidence>
<dbReference type="InterPro" id="IPR010255">
    <property type="entry name" value="Haem_peroxidase_sf"/>
</dbReference>
<dbReference type="GO" id="GO:0006979">
    <property type="term" value="P:response to oxidative stress"/>
    <property type="evidence" value="ECO:0007669"/>
    <property type="project" value="InterPro"/>
</dbReference>
<keyword evidence="3 7" id="KW-0479">Metal-binding</keyword>
<dbReference type="InterPro" id="IPR019791">
    <property type="entry name" value="Haem_peroxidase_animal"/>
</dbReference>
<dbReference type="GO" id="GO:0016705">
    <property type="term" value="F:oxidoreductase activity, acting on paired donors, with incorporation or reduction of molecular oxygen"/>
    <property type="evidence" value="ECO:0007669"/>
    <property type="project" value="InterPro"/>
</dbReference>
<keyword evidence="5" id="KW-0560">Oxidoreductase</keyword>
<dbReference type="InterPro" id="IPR050783">
    <property type="entry name" value="Oxylipin_biosynth_metab"/>
</dbReference>
<accession>A0A8H4VII7</accession>
<feature type="region of interest" description="Disordered" evidence="8">
    <location>
        <begin position="1"/>
        <end position="44"/>
    </location>
</feature>
<evidence type="ECO:0008006" key="11">
    <source>
        <dbReference type="Google" id="ProtNLM"/>
    </source>
</evidence>
<keyword evidence="6 7" id="KW-0408">Iron</keyword>
<keyword evidence="2 7" id="KW-0349">Heme</keyword>
<evidence type="ECO:0000313" key="9">
    <source>
        <dbReference type="EMBL" id="KAF4610857.1"/>
    </source>
</evidence>
<reference evidence="9 10" key="1">
    <citation type="submission" date="2019-12" db="EMBL/GenBank/DDBJ databases">
        <authorList>
            <person name="Floudas D."/>
            <person name="Bentzer J."/>
            <person name="Ahren D."/>
            <person name="Johansson T."/>
            <person name="Persson P."/>
            <person name="Tunlid A."/>
        </authorList>
    </citation>
    <scope>NUCLEOTIDE SEQUENCE [LARGE SCALE GENOMIC DNA]</scope>
    <source>
        <strain evidence="9 10">CBS 102.39</strain>
    </source>
</reference>
<dbReference type="AlphaFoldDB" id="A0A8H4VII7"/>
<keyword evidence="4" id="KW-0223">Dioxygenase</keyword>
<dbReference type="GO" id="GO:0004497">
    <property type="term" value="F:monooxygenase activity"/>
    <property type="evidence" value="ECO:0007669"/>
    <property type="project" value="InterPro"/>
</dbReference>
<dbReference type="SUPFAM" id="SSF48113">
    <property type="entry name" value="Heme-dependent peroxidases"/>
    <property type="match status" value="1"/>
</dbReference>
<proteinExistence type="predicted"/>
<comment type="subunit">
    <text evidence="1">Homotetramer.</text>
</comment>
<dbReference type="Pfam" id="PF00067">
    <property type="entry name" value="p450"/>
    <property type="match status" value="1"/>
</dbReference>
<evidence type="ECO:0000256" key="3">
    <source>
        <dbReference type="ARBA" id="ARBA00022723"/>
    </source>
</evidence>
<sequence length="1068" mass="119484">MSMNKRNSIFRKATNNTNGSAPRNSDSPTTEKEYQAAESSTPPKALKDIRDRIKKGLPVALNTSTVSAIIDLVRHKEALDDRKLLLEHALTFVSKLEEGTPMALTLKNKIIQLLYNDLSHPPATSISNKYAWRTADGSYNNIDIPDMGKAGTPYSRSVQQQHPLPRYQLPDSGLVFDTLLKREGFVKHPGGLSSLMFAFAALVIHSVFRTSHRDWSINETSSYVDLAPLYGNNQKEQDRVRVRDGRGKLYPDVFAEDRLLLLPPAVSTLLILFNRNHNYIADKLLEINERGTYIDPAKLAQSEDAESKAKLLAQEEEIFQISRLINCGWFGSVVFSDYFSCILGLVRDGNSWSLTPFDEIRKEDHSTFERGKGNQCSVEFNCLYRWHATTSREDEAYVNTLFSHIFPDKPVEDVTVDDFKTAAVRVQRTQPSITEWTFGNLKHQEDGSFNDDELANILHNATEHAAGAFRARGTPAAMRLNEIMGMEQNRNWGVCSLNDFRKYLGLKPFATFLEWNSDPEIAEAAEKLYGHIDHLELYVGLQAEEAKPLVEGAGLCPGYTISRAILSDAIALTRGDRFFTHDYTPYNLTAWGFADCQRDPNAFGFGSTLGRLLLRTLPNNFTENSVYTFFPLMTPESMKVHLTKLGVIDQYDLNRPKTRSPQVEVKGHQRVGAILKDKESFVAPYKDRVARILHSSSGFFPLESEEAQKAVADVLSSHDLSKTITQYFYETTKKLIDEKSYTLVGGKTSGIDLVRNVLSVLPVSWAASDLAGIDLKTSEHSRGEYTPAELSEILGEIHAFVFLNVEPARVKVMEGHVKNNIHKLLRLIKGNLGESVGPKISVQGIVGGISSLFSKNKKAEYHEIVKRLYELGHSTDQLANTILALMVICGKELSLATTNAVNFFLGSEHVDKVTSLAKSGGDLDGYVYEALRLDPMFNGVFRVSTKDQSVYDLNLKKGDRVFLNTASANTDGTIFQDATSFNPARSTLDRVFADGVFHFLGKDLPVKIISQVLRAVFELNNVRRAPGQSGVLNRFKNPDRPEVANTYLNNAQLMSEWPTSMSILFDRK</sequence>
<dbReference type="GO" id="GO:0005506">
    <property type="term" value="F:iron ion binding"/>
    <property type="evidence" value="ECO:0007669"/>
    <property type="project" value="InterPro"/>
</dbReference>
<evidence type="ECO:0000256" key="2">
    <source>
        <dbReference type="ARBA" id="ARBA00022617"/>
    </source>
</evidence>
<dbReference type="GO" id="GO:0006631">
    <property type="term" value="P:fatty acid metabolic process"/>
    <property type="evidence" value="ECO:0007669"/>
    <property type="project" value="UniProtKB-ARBA"/>
</dbReference>
<feature type="compositionally biased region" description="Polar residues" evidence="8">
    <location>
        <begin position="1"/>
        <end position="28"/>
    </location>
</feature>
<evidence type="ECO:0000256" key="5">
    <source>
        <dbReference type="ARBA" id="ARBA00023002"/>
    </source>
</evidence>
<dbReference type="Gene3D" id="1.10.640.10">
    <property type="entry name" value="Haem peroxidase domain superfamily, animal type"/>
    <property type="match status" value="1"/>
</dbReference>
<dbReference type="Pfam" id="PF03098">
    <property type="entry name" value="An_peroxidase"/>
    <property type="match status" value="2"/>
</dbReference>
<dbReference type="GO" id="GO:0004601">
    <property type="term" value="F:peroxidase activity"/>
    <property type="evidence" value="ECO:0007669"/>
    <property type="project" value="InterPro"/>
</dbReference>
<evidence type="ECO:0000256" key="4">
    <source>
        <dbReference type="ARBA" id="ARBA00022964"/>
    </source>
</evidence>
<organism evidence="9 10">
    <name type="scientific">Agrocybe pediades</name>
    <dbReference type="NCBI Taxonomy" id="84607"/>
    <lineage>
        <taxon>Eukaryota</taxon>
        <taxon>Fungi</taxon>
        <taxon>Dikarya</taxon>
        <taxon>Basidiomycota</taxon>
        <taxon>Agaricomycotina</taxon>
        <taxon>Agaricomycetes</taxon>
        <taxon>Agaricomycetidae</taxon>
        <taxon>Agaricales</taxon>
        <taxon>Agaricineae</taxon>
        <taxon>Strophariaceae</taxon>
        <taxon>Agrocybe</taxon>
    </lineage>
</organism>
<evidence type="ECO:0000256" key="6">
    <source>
        <dbReference type="ARBA" id="ARBA00023004"/>
    </source>
</evidence>
<dbReference type="InterPro" id="IPR037120">
    <property type="entry name" value="Haem_peroxidase_sf_animal"/>
</dbReference>
<protein>
    <recommendedName>
        <fullName evidence="11">Linoleate diol synthase</fullName>
    </recommendedName>
</protein>
<dbReference type="PANTHER" id="PTHR11903">
    <property type="entry name" value="PROSTAGLANDIN G/H SYNTHASE"/>
    <property type="match status" value="1"/>
</dbReference>
<evidence type="ECO:0000256" key="8">
    <source>
        <dbReference type="SAM" id="MobiDB-lite"/>
    </source>
</evidence>
<name>A0A8H4VII7_9AGAR</name>
<dbReference type="GO" id="GO:0020037">
    <property type="term" value="F:heme binding"/>
    <property type="evidence" value="ECO:0007669"/>
    <property type="project" value="InterPro"/>
</dbReference>
<dbReference type="Proteomes" id="UP000521872">
    <property type="component" value="Unassembled WGS sequence"/>
</dbReference>
<dbReference type="SUPFAM" id="SSF48264">
    <property type="entry name" value="Cytochrome P450"/>
    <property type="match status" value="1"/>
</dbReference>